<gene>
    <name evidence="4" type="ordered locus">GFO_3435</name>
</gene>
<accession>A0M6Y0</accession>
<keyword evidence="2" id="KW-0378">Hydrolase</keyword>
<evidence type="ECO:0000256" key="3">
    <source>
        <dbReference type="SAM" id="MobiDB-lite"/>
    </source>
</evidence>
<dbReference type="KEGG" id="gfo:GFO_3435"/>
<dbReference type="PANTHER" id="PTHR31793">
    <property type="entry name" value="4-HYDROXYBENZOYL-COA THIOESTERASE FAMILY MEMBER"/>
    <property type="match status" value="1"/>
</dbReference>
<sequence length="180" mass="21279">MHAYYLLVVLKKLKIMYSKKFEIRWSDLDANRHLANSAFINFMSHTRMGFLMENGFGQKQLSHYNLGPIVFYEHIYYFKEIFAGEPVTVTLELSALSEDGMYFEFIHKIYDHKGRNCATCEMMGSWIDLEERKLTTLPDKLFQQLNNTPKTEDFRTLTKEDTRKYGKRPHDLSADEVKNL</sequence>
<dbReference type="Proteomes" id="UP000000755">
    <property type="component" value="Chromosome"/>
</dbReference>
<dbReference type="PANTHER" id="PTHR31793:SF27">
    <property type="entry name" value="NOVEL THIOESTERASE SUPERFAMILY DOMAIN AND SAPOSIN A-TYPE DOMAIN CONTAINING PROTEIN (0610012H03RIK)"/>
    <property type="match status" value="1"/>
</dbReference>
<dbReference type="EMBL" id="CU207366">
    <property type="protein sequence ID" value="CAL68375.1"/>
    <property type="molecule type" value="Genomic_DNA"/>
</dbReference>
<name>A0M6Y0_CHRFK</name>
<evidence type="ECO:0000313" key="5">
    <source>
        <dbReference type="Proteomes" id="UP000000755"/>
    </source>
</evidence>
<dbReference type="Gene3D" id="3.10.129.10">
    <property type="entry name" value="Hotdog Thioesterase"/>
    <property type="match status" value="1"/>
</dbReference>
<dbReference type="CDD" id="cd00586">
    <property type="entry name" value="4HBT"/>
    <property type="match status" value="1"/>
</dbReference>
<comment type="similarity">
    <text evidence="1">Belongs to the 4-hydroxybenzoyl-CoA thioesterase family.</text>
</comment>
<dbReference type="InterPro" id="IPR050563">
    <property type="entry name" value="4-hydroxybenzoyl-CoA_TE"/>
</dbReference>
<protein>
    <recommendedName>
        <fullName evidence="6">Thioesterase</fullName>
    </recommendedName>
</protein>
<evidence type="ECO:0000256" key="1">
    <source>
        <dbReference type="ARBA" id="ARBA00005953"/>
    </source>
</evidence>
<dbReference type="STRING" id="411154.GFO_3435"/>
<dbReference type="AlphaFoldDB" id="A0M6Y0"/>
<evidence type="ECO:0000313" key="4">
    <source>
        <dbReference type="EMBL" id="CAL68375.1"/>
    </source>
</evidence>
<dbReference type="InterPro" id="IPR029069">
    <property type="entry name" value="HotDog_dom_sf"/>
</dbReference>
<reference evidence="4 5" key="1">
    <citation type="journal article" date="2006" name="Environ. Microbiol.">
        <title>Whole genome analysis of the marine Bacteroidetes'Gramella forsetii' reveals adaptations to degradation of polymeric organic matter.</title>
        <authorList>
            <person name="Bauer M."/>
            <person name="Kube M."/>
            <person name="Teeling H."/>
            <person name="Richter M."/>
            <person name="Lombardot T."/>
            <person name="Allers E."/>
            <person name="Wuerdemann C.A."/>
            <person name="Quast C."/>
            <person name="Kuhl H."/>
            <person name="Knaust F."/>
            <person name="Woebken D."/>
            <person name="Bischof K."/>
            <person name="Mussmann M."/>
            <person name="Choudhuri J.V."/>
            <person name="Meyer F."/>
            <person name="Reinhardt R."/>
            <person name="Amann R.I."/>
            <person name="Gloeckner F.O."/>
        </authorList>
    </citation>
    <scope>NUCLEOTIDE SEQUENCE [LARGE SCALE GENOMIC DNA]</scope>
    <source>
        <strain evidence="4 5">KT0803</strain>
    </source>
</reference>
<dbReference type="GO" id="GO:0047617">
    <property type="term" value="F:fatty acyl-CoA hydrolase activity"/>
    <property type="evidence" value="ECO:0007669"/>
    <property type="project" value="TreeGrafter"/>
</dbReference>
<dbReference type="Pfam" id="PF13279">
    <property type="entry name" value="4HBT_2"/>
    <property type="match status" value="1"/>
</dbReference>
<dbReference type="SUPFAM" id="SSF54637">
    <property type="entry name" value="Thioesterase/thiol ester dehydrase-isomerase"/>
    <property type="match status" value="1"/>
</dbReference>
<dbReference type="HOGENOM" id="CLU_101141_4_0_10"/>
<organism evidence="4 5">
    <name type="scientific">Christiangramia forsetii (strain DSM 17595 / CGMCC 1.15422 / KT0803)</name>
    <name type="common">Gramella forsetii</name>
    <dbReference type="NCBI Taxonomy" id="411154"/>
    <lineage>
        <taxon>Bacteria</taxon>
        <taxon>Pseudomonadati</taxon>
        <taxon>Bacteroidota</taxon>
        <taxon>Flavobacteriia</taxon>
        <taxon>Flavobacteriales</taxon>
        <taxon>Flavobacteriaceae</taxon>
        <taxon>Christiangramia</taxon>
    </lineage>
</organism>
<evidence type="ECO:0008006" key="6">
    <source>
        <dbReference type="Google" id="ProtNLM"/>
    </source>
</evidence>
<evidence type="ECO:0000256" key="2">
    <source>
        <dbReference type="ARBA" id="ARBA00022801"/>
    </source>
</evidence>
<feature type="region of interest" description="Disordered" evidence="3">
    <location>
        <begin position="152"/>
        <end position="180"/>
    </location>
</feature>
<dbReference type="eggNOG" id="COG0824">
    <property type="taxonomic scope" value="Bacteria"/>
</dbReference>
<proteinExistence type="inferred from homology"/>